<comment type="caution">
    <text evidence="1">The sequence shown here is derived from an EMBL/GenBank/DDBJ whole genome shotgun (WGS) entry which is preliminary data.</text>
</comment>
<dbReference type="AlphaFoldDB" id="A0AAN5VMS0"/>
<name>A0AAN5VMS0_CLODI</name>
<reference evidence="1" key="2">
    <citation type="submission" date="2021-06" db="EMBL/GenBank/DDBJ databases">
        <authorList>
            <consortium name="NCBI Pathogen Detection Project"/>
        </authorList>
    </citation>
    <scope>NUCLEOTIDE SEQUENCE</scope>
    <source>
        <strain evidence="1">HN1000</strain>
    </source>
</reference>
<accession>A0AAN5VMS0</accession>
<proteinExistence type="predicted"/>
<sequence length="289" mass="34367">MIYIFDYLEGIKIGLFNKVSYTKNSGLEVINGSNKNYKIMDRLPLESLYYNYPKSFLVLSIDQNKVNFLKVRDGKYIGKTNKIEEIEIQNFKKVYFQDGRELQIDYLEDIPKFFKSFEEFRSIIKEIELKKNKLIIEIRDSSDELMFIKKKPLIDKLEKELKLSEKEYQEKWFIKKETDVIKFGMYLTCLLKKMEDFQLIQEVGNILEKKGNVPLGKLIKYREIDTENFEKDIISLKDSFSDFISISDNINKRYLDWLNLSSKDVSDHEINAIKELILNIQKILESEAF</sequence>
<evidence type="ECO:0000313" key="1">
    <source>
        <dbReference type="EMBL" id="HBH1542578.1"/>
    </source>
</evidence>
<dbReference type="EMBL" id="DAEPXK010000019">
    <property type="protein sequence ID" value="HBH1542578.1"/>
    <property type="molecule type" value="Genomic_DNA"/>
</dbReference>
<dbReference type="Proteomes" id="UP000878956">
    <property type="component" value="Unassembled WGS sequence"/>
</dbReference>
<protein>
    <submittedName>
        <fullName evidence="1">Uncharacterized protein</fullName>
    </submittedName>
</protein>
<organism evidence="1 2">
    <name type="scientific">Clostridioides difficile</name>
    <name type="common">Peptoclostridium difficile</name>
    <dbReference type="NCBI Taxonomy" id="1496"/>
    <lineage>
        <taxon>Bacteria</taxon>
        <taxon>Bacillati</taxon>
        <taxon>Bacillota</taxon>
        <taxon>Clostridia</taxon>
        <taxon>Peptostreptococcales</taxon>
        <taxon>Peptostreptococcaceae</taxon>
        <taxon>Clostridioides</taxon>
    </lineage>
</organism>
<reference evidence="1" key="1">
    <citation type="journal article" date="2018" name="Genome Biol.">
        <title>SKESA: strategic k-mer extension for scrupulous assemblies.</title>
        <authorList>
            <person name="Souvorov A."/>
            <person name="Agarwala R."/>
            <person name="Lipman D.J."/>
        </authorList>
    </citation>
    <scope>NUCLEOTIDE SEQUENCE</scope>
    <source>
        <strain evidence="1">HN1000</strain>
    </source>
</reference>
<evidence type="ECO:0000313" key="2">
    <source>
        <dbReference type="Proteomes" id="UP000878956"/>
    </source>
</evidence>
<gene>
    <name evidence="1" type="ORF">KRM00_002064</name>
</gene>